<dbReference type="STRING" id="856793.MICA_1817"/>
<dbReference type="PROSITE" id="PS50005">
    <property type="entry name" value="TPR"/>
    <property type="match status" value="1"/>
</dbReference>
<reference evidence="3 4" key="1">
    <citation type="journal article" date="2011" name="BMC Genomics">
        <title>Genomic insights into an obligate epibiotic bacterial predator: Micavibrio aeruginosavorus ARL-13.</title>
        <authorList>
            <person name="Wang Z."/>
            <person name="Kadouri D."/>
            <person name="Wu M."/>
        </authorList>
    </citation>
    <scope>NUCLEOTIDE SEQUENCE [LARGE SCALE GENOMIC DNA]</scope>
    <source>
        <strain evidence="3 4">ARL-13</strain>
    </source>
</reference>
<dbReference type="RefSeq" id="WP_014103351.1">
    <property type="nucleotide sequence ID" value="NC_016026.1"/>
</dbReference>
<keyword evidence="1" id="KW-0802">TPR repeat</keyword>
<name>G2KSY3_MICAA</name>
<dbReference type="OrthoDB" id="8421013at2"/>
<keyword evidence="2" id="KW-0812">Transmembrane</keyword>
<keyword evidence="2" id="KW-0472">Membrane</keyword>
<evidence type="ECO:0000313" key="3">
    <source>
        <dbReference type="EMBL" id="AEP10128.1"/>
    </source>
</evidence>
<proteinExistence type="predicted"/>
<evidence type="ECO:0000256" key="1">
    <source>
        <dbReference type="PROSITE-ProRule" id="PRU00339"/>
    </source>
</evidence>
<keyword evidence="2" id="KW-1133">Transmembrane helix</keyword>
<organism evidence="3 4">
    <name type="scientific">Micavibrio aeruginosavorus (strain ARL-13)</name>
    <dbReference type="NCBI Taxonomy" id="856793"/>
    <lineage>
        <taxon>Bacteria</taxon>
        <taxon>Pseudomonadati</taxon>
        <taxon>Bdellovibrionota</taxon>
        <taxon>Bdellovibrionia</taxon>
        <taxon>Bdellovibrionales</taxon>
        <taxon>Pseudobdellovibrionaceae</taxon>
        <taxon>Micavibrio</taxon>
    </lineage>
</organism>
<dbReference type="InterPro" id="IPR019734">
    <property type="entry name" value="TPR_rpt"/>
</dbReference>
<protein>
    <submittedName>
        <fullName evidence="3">Uncharacterized protein</fullName>
    </submittedName>
</protein>
<dbReference type="Gene3D" id="1.25.40.10">
    <property type="entry name" value="Tetratricopeptide repeat domain"/>
    <property type="match status" value="1"/>
</dbReference>
<dbReference type="Proteomes" id="UP000009286">
    <property type="component" value="Chromosome"/>
</dbReference>
<evidence type="ECO:0000313" key="4">
    <source>
        <dbReference type="Proteomes" id="UP000009286"/>
    </source>
</evidence>
<dbReference type="Pfam" id="PF14559">
    <property type="entry name" value="TPR_19"/>
    <property type="match status" value="1"/>
</dbReference>
<feature type="transmembrane region" description="Helical" evidence="2">
    <location>
        <begin position="29"/>
        <end position="50"/>
    </location>
</feature>
<sequence length="188" mass="20121">MILFVITAIVTAIIMVALSDPLMKSATTWQSGIKLLITGAICVLALYLFLGSPDTPSRAAAFETPDNPRAQIRLKQQEELVLLQALSGEPDNTGLLLRLGTIQIESGRPQDAIPHLTRANALRPDNADIQLALAAAYFSNGLKIAEEKKAGAMDAARKEMEAALKFAPKGHPIRTDIQRAISATASGH</sequence>
<dbReference type="eggNOG" id="COG0457">
    <property type="taxonomic scope" value="Bacteria"/>
</dbReference>
<dbReference type="HOGENOM" id="CLU_1439569_0_0_5"/>
<keyword evidence="4" id="KW-1185">Reference proteome</keyword>
<feature type="repeat" description="TPR" evidence="1">
    <location>
        <begin position="93"/>
        <end position="126"/>
    </location>
</feature>
<accession>G2KSY3</accession>
<gene>
    <name evidence="3" type="ordered locus">MICA_1817</name>
</gene>
<dbReference type="EMBL" id="CP002382">
    <property type="protein sequence ID" value="AEP10128.1"/>
    <property type="molecule type" value="Genomic_DNA"/>
</dbReference>
<evidence type="ECO:0000256" key="2">
    <source>
        <dbReference type="SAM" id="Phobius"/>
    </source>
</evidence>
<dbReference type="AlphaFoldDB" id="G2KSY3"/>
<dbReference type="InterPro" id="IPR011990">
    <property type="entry name" value="TPR-like_helical_dom_sf"/>
</dbReference>
<dbReference type="SUPFAM" id="SSF48452">
    <property type="entry name" value="TPR-like"/>
    <property type="match status" value="1"/>
</dbReference>
<dbReference type="KEGG" id="mai:MICA_1817"/>